<comment type="caution">
    <text evidence="1">The sequence shown here is derived from an EMBL/GenBank/DDBJ whole genome shotgun (WGS) entry which is preliminary data.</text>
</comment>
<proteinExistence type="predicted"/>
<dbReference type="Proteomes" id="UP000827092">
    <property type="component" value="Unassembled WGS sequence"/>
</dbReference>
<organism evidence="1 2">
    <name type="scientific">Oedothorax gibbosus</name>
    <dbReference type="NCBI Taxonomy" id="931172"/>
    <lineage>
        <taxon>Eukaryota</taxon>
        <taxon>Metazoa</taxon>
        <taxon>Ecdysozoa</taxon>
        <taxon>Arthropoda</taxon>
        <taxon>Chelicerata</taxon>
        <taxon>Arachnida</taxon>
        <taxon>Araneae</taxon>
        <taxon>Araneomorphae</taxon>
        <taxon>Entelegynae</taxon>
        <taxon>Araneoidea</taxon>
        <taxon>Linyphiidae</taxon>
        <taxon>Erigoninae</taxon>
        <taxon>Oedothorax</taxon>
    </lineage>
</organism>
<dbReference type="AlphaFoldDB" id="A0AAV6TIK0"/>
<dbReference type="EMBL" id="JAFNEN010004213">
    <property type="protein sequence ID" value="KAG8171275.1"/>
    <property type="molecule type" value="Genomic_DNA"/>
</dbReference>
<evidence type="ECO:0000313" key="2">
    <source>
        <dbReference type="Proteomes" id="UP000827092"/>
    </source>
</evidence>
<feature type="non-terminal residue" evidence="1">
    <location>
        <position position="1"/>
    </location>
</feature>
<gene>
    <name evidence="1" type="ORF">JTE90_024125</name>
</gene>
<evidence type="ECO:0000313" key="1">
    <source>
        <dbReference type="EMBL" id="KAG8171275.1"/>
    </source>
</evidence>
<reference evidence="1 2" key="1">
    <citation type="journal article" date="2022" name="Nat. Ecol. Evol.">
        <title>A masculinizing supergene underlies an exaggerated male reproductive morph in a spider.</title>
        <authorList>
            <person name="Hendrickx F."/>
            <person name="De Corte Z."/>
            <person name="Sonet G."/>
            <person name="Van Belleghem S.M."/>
            <person name="Kostlbacher S."/>
            <person name="Vangestel C."/>
        </authorList>
    </citation>
    <scope>NUCLEOTIDE SEQUENCE [LARGE SCALE GENOMIC DNA]</scope>
    <source>
        <strain evidence="1">W744_W776</strain>
    </source>
</reference>
<sequence>FQYTVHGPQSLQYPREANDELWSVLFRTSIEDLLEHGPQDQVVRTWMWSWEYHDQVDCAPVPPNLKKVLAVDILPNMIEFAKKKQFTSESGLQRGRYFTMERDSSE</sequence>
<protein>
    <submittedName>
        <fullName evidence="1">Uncharacterized protein</fullName>
    </submittedName>
</protein>
<accession>A0AAV6TIK0</accession>
<keyword evidence="2" id="KW-1185">Reference proteome</keyword>
<name>A0AAV6TIK0_9ARAC</name>